<dbReference type="AlphaFoldDB" id="A0A2W4YC12"/>
<evidence type="ECO:0000313" key="1">
    <source>
        <dbReference type="EMBL" id="PZO44881.1"/>
    </source>
</evidence>
<organism evidence="1 2">
    <name type="scientific">Shackletoniella antarctica</name>
    <dbReference type="NCBI Taxonomy" id="268115"/>
    <lineage>
        <taxon>Bacteria</taxon>
        <taxon>Bacillati</taxon>
        <taxon>Cyanobacteriota</taxon>
        <taxon>Cyanophyceae</taxon>
        <taxon>Oculatellales</taxon>
        <taxon>Oculatellaceae</taxon>
        <taxon>Shackletoniella</taxon>
    </lineage>
</organism>
<name>A0A2W4YC12_9CYAN</name>
<evidence type="ECO:0000313" key="2">
    <source>
        <dbReference type="Proteomes" id="UP000249081"/>
    </source>
</evidence>
<dbReference type="Pfam" id="PF03683">
    <property type="entry name" value="UPF0175"/>
    <property type="match status" value="1"/>
</dbReference>
<protein>
    <submittedName>
        <fullName evidence="1">Uncharacterized protein</fullName>
    </submittedName>
</protein>
<proteinExistence type="predicted"/>
<dbReference type="EMBL" id="QBMN01000012">
    <property type="protein sequence ID" value="PZO44881.1"/>
    <property type="molecule type" value="Genomic_DNA"/>
</dbReference>
<reference evidence="1 2" key="2">
    <citation type="submission" date="2018-06" db="EMBL/GenBank/DDBJ databases">
        <title>Metagenomic assembly of (sub)arctic Cyanobacteria and their associated microbiome from non-axenic cultures.</title>
        <authorList>
            <person name="Baurain D."/>
        </authorList>
    </citation>
    <scope>NUCLEOTIDE SEQUENCE [LARGE SCALE GENOMIC DNA]</scope>
    <source>
        <strain evidence="1">ULC041bin1</strain>
    </source>
</reference>
<dbReference type="Proteomes" id="UP000249081">
    <property type="component" value="Unassembled WGS sequence"/>
</dbReference>
<sequence length="88" mass="10316">MHIDIEVPETIAQRLTEQWGDLPDKLLEILAVEAYRNEILTSAEVGRLLGLHSRWEVDAFLKQAKAYLHYTEDDLAQDRQTLQRLREQ</sequence>
<gene>
    <name evidence="1" type="ORF">DCF17_03045</name>
</gene>
<accession>A0A2W4YC12</accession>
<dbReference type="InterPro" id="IPR005368">
    <property type="entry name" value="UPF0175"/>
</dbReference>
<comment type="caution">
    <text evidence="1">The sequence shown here is derived from an EMBL/GenBank/DDBJ whole genome shotgun (WGS) entry which is preliminary data.</text>
</comment>
<reference evidence="2" key="1">
    <citation type="submission" date="2018-04" db="EMBL/GenBank/DDBJ databases">
        <authorList>
            <person name="Cornet L."/>
        </authorList>
    </citation>
    <scope>NUCLEOTIDE SEQUENCE [LARGE SCALE GENOMIC DNA]</scope>
</reference>